<keyword evidence="3 7" id="KW-0812">Transmembrane</keyword>
<dbReference type="AlphaFoldDB" id="A0AAP2E5I4"/>
<dbReference type="PANTHER" id="PTHR33529">
    <property type="entry name" value="SLR0882 PROTEIN-RELATED"/>
    <property type="match status" value="1"/>
</dbReference>
<keyword evidence="4 7" id="KW-1133">Transmembrane helix</keyword>
<dbReference type="GO" id="GO:0043190">
    <property type="term" value="C:ATP-binding cassette (ABC) transporter complex"/>
    <property type="evidence" value="ECO:0007669"/>
    <property type="project" value="TreeGrafter"/>
</dbReference>
<evidence type="ECO:0000256" key="2">
    <source>
        <dbReference type="ARBA" id="ARBA00022475"/>
    </source>
</evidence>
<evidence type="ECO:0000256" key="7">
    <source>
        <dbReference type="SAM" id="Phobius"/>
    </source>
</evidence>
<name>A0AAP2E5I4_9BACT</name>
<evidence type="ECO:0000313" key="9">
    <source>
        <dbReference type="Proteomes" id="UP001319080"/>
    </source>
</evidence>
<comment type="subcellular location">
    <subcellularLocation>
        <location evidence="1">Cell membrane</location>
        <topology evidence="1">Multi-pass membrane protein</topology>
    </subcellularLocation>
</comment>
<evidence type="ECO:0000256" key="4">
    <source>
        <dbReference type="ARBA" id="ARBA00022989"/>
    </source>
</evidence>
<dbReference type="RefSeq" id="WP_254087818.1">
    <property type="nucleotide sequence ID" value="NZ_JAHESE010000056.1"/>
</dbReference>
<dbReference type="GO" id="GO:0015920">
    <property type="term" value="P:lipopolysaccharide transport"/>
    <property type="evidence" value="ECO:0007669"/>
    <property type="project" value="TreeGrafter"/>
</dbReference>
<dbReference type="EMBL" id="JAHESE010000056">
    <property type="protein sequence ID" value="MBT1712252.1"/>
    <property type="molecule type" value="Genomic_DNA"/>
</dbReference>
<accession>A0AAP2E5I4</accession>
<gene>
    <name evidence="8" type="ORF">KK062_28680</name>
</gene>
<organism evidence="8 9">
    <name type="scientific">Dawidia cretensis</name>
    <dbReference type="NCBI Taxonomy" id="2782350"/>
    <lineage>
        <taxon>Bacteria</taxon>
        <taxon>Pseudomonadati</taxon>
        <taxon>Bacteroidota</taxon>
        <taxon>Cytophagia</taxon>
        <taxon>Cytophagales</taxon>
        <taxon>Chryseotaleaceae</taxon>
        <taxon>Dawidia</taxon>
    </lineage>
</organism>
<dbReference type="PANTHER" id="PTHR33529:SF6">
    <property type="entry name" value="YJGP_YJGQ FAMILY PERMEASE"/>
    <property type="match status" value="1"/>
</dbReference>
<dbReference type="Proteomes" id="UP001319080">
    <property type="component" value="Unassembled WGS sequence"/>
</dbReference>
<evidence type="ECO:0000256" key="5">
    <source>
        <dbReference type="ARBA" id="ARBA00023136"/>
    </source>
</evidence>
<feature type="compositionally biased region" description="Basic and acidic residues" evidence="6">
    <location>
        <begin position="399"/>
        <end position="408"/>
    </location>
</feature>
<evidence type="ECO:0000256" key="1">
    <source>
        <dbReference type="ARBA" id="ARBA00004651"/>
    </source>
</evidence>
<feature type="region of interest" description="Disordered" evidence="6">
    <location>
        <begin position="369"/>
        <end position="436"/>
    </location>
</feature>
<keyword evidence="5 7" id="KW-0472">Membrane</keyword>
<feature type="transmembrane region" description="Helical" evidence="7">
    <location>
        <begin position="99"/>
        <end position="117"/>
    </location>
</feature>
<feature type="transmembrane region" description="Helical" evidence="7">
    <location>
        <begin position="530"/>
        <end position="548"/>
    </location>
</feature>
<evidence type="ECO:0000313" key="8">
    <source>
        <dbReference type="EMBL" id="MBT1712252.1"/>
    </source>
</evidence>
<feature type="transmembrane region" description="Helical" evidence="7">
    <location>
        <begin position="560"/>
        <end position="583"/>
    </location>
</feature>
<feature type="transmembrane region" description="Helical" evidence="7">
    <location>
        <begin position="7"/>
        <end position="33"/>
    </location>
</feature>
<dbReference type="Pfam" id="PF03739">
    <property type="entry name" value="LptF_LptG"/>
    <property type="match status" value="2"/>
</dbReference>
<sequence length="620" mass="69749">MKKIDKLVLGAFLGPFVLTFLVVVFILLTQHMLKYFDDIIGKGLGADVIGQLLFYFAIFMTPVALPLAVLLSSLIAFGNLGEHFELTAIKAAGVSLIRAMAPICVFVVLLTGVAFYVNNNLVPKAALEAYSLLYDIKQKKPALDLREGAFYNGISDISIKVNKKFPDGVTLRDVVLYDHRKNDGNKEVTVADSGRMYTILNERYLKFELYNGYQYTEGASSEREMTGQKKRNPESLSRSQFSKAQVVFDLSSFNLERTDKKFFQGNRIMRNLNELDKDIDSTRREILTQRLNYYQYRPSYFTYLFRKDSLIMPREVYHHKQYRDSVARLPYIPKTNPVAETKPEVKPAVPSVTPPAAKVDGTKAITKIDTSKTEASSSLAAKADTNRKPDIKRKPQGLEAKRAADRRLRLNTAAQKSKTKKKSTAKKRPSIVKPVPPPAVVKKKVLTDSARRAKLDSIFITPAPHNVLQGAANQARQVKSQIENVNTSVDNSGVELRTFEIQWHKIFSSSMACLAMFLIGAPLGSIIKRGGLGVPFLVSILFFIIYYITTMQGEKLAKQAKIGVVTGVWMADFLLLIVGLFFLRQARIDARLFEADFYRVVLDKVKRWFQKRKAPVTAVS</sequence>
<evidence type="ECO:0000256" key="6">
    <source>
        <dbReference type="SAM" id="MobiDB-lite"/>
    </source>
</evidence>
<proteinExistence type="predicted"/>
<keyword evidence="2" id="KW-1003">Cell membrane</keyword>
<keyword evidence="9" id="KW-1185">Reference proteome</keyword>
<protein>
    <submittedName>
        <fullName evidence="8">LptF/LptG family permease</fullName>
    </submittedName>
</protein>
<dbReference type="InterPro" id="IPR005495">
    <property type="entry name" value="LptG/LptF_permease"/>
</dbReference>
<feature type="compositionally biased region" description="Basic residues" evidence="6">
    <location>
        <begin position="417"/>
        <end position="430"/>
    </location>
</feature>
<reference evidence="8 9" key="1">
    <citation type="submission" date="2021-05" db="EMBL/GenBank/DDBJ databases">
        <title>A Polyphasic approach of four new species of the genus Ohtaekwangia: Ohtaekwangia histidinii sp. nov., Ohtaekwangia cretensis sp. nov., Ohtaekwangia indiensis sp. nov., Ohtaekwangia reichenbachii sp. nov. from diverse environment.</title>
        <authorList>
            <person name="Octaviana S."/>
        </authorList>
    </citation>
    <scope>NUCLEOTIDE SEQUENCE [LARGE SCALE GENOMIC DNA]</scope>
    <source>
        <strain evidence="8 9">PWU5</strain>
    </source>
</reference>
<feature type="transmembrane region" description="Helical" evidence="7">
    <location>
        <begin position="506"/>
        <end position="523"/>
    </location>
</feature>
<feature type="transmembrane region" description="Helical" evidence="7">
    <location>
        <begin position="53"/>
        <end position="78"/>
    </location>
</feature>
<evidence type="ECO:0000256" key="3">
    <source>
        <dbReference type="ARBA" id="ARBA00022692"/>
    </source>
</evidence>
<comment type="caution">
    <text evidence="8">The sequence shown here is derived from an EMBL/GenBank/DDBJ whole genome shotgun (WGS) entry which is preliminary data.</text>
</comment>
<feature type="compositionally biased region" description="Basic and acidic residues" evidence="6">
    <location>
        <begin position="384"/>
        <end position="393"/>
    </location>
</feature>